<keyword evidence="2" id="KW-1185">Reference proteome</keyword>
<dbReference type="Proteomes" id="UP000029738">
    <property type="component" value="Unassembled WGS sequence"/>
</dbReference>
<reference evidence="1" key="2">
    <citation type="submission" date="2019-11" db="EMBL/GenBank/DDBJ databases">
        <title>Improved Assembly of Tolypothrix boutellei genome.</title>
        <authorList>
            <person name="Sarangi A.N."/>
            <person name="Mukherjee M."/>
            <person name="Ghosh S."/>
            <person name="Singh D."/>
            <person name="Das A."/>
            <person name="Kant S."/>
            <person name="Prusty A."/>
            <person name="Tripathy S."/>
        </authorList>
    </citation>
    <scope>NUCLEOTIDE SEQUENCE</scope>
    <source>
        <strain evidence="1">VB521301</strain>
    </source>
</reference>
<protein>
    <submittedName>
        <fullName evidence="1">Uncharacterized protein</fullName>
    </submittedName>
</protein>
<accession>A0A8S9SZ55</accession>
<reference evidence="1" key="1">
    <citation type="journal article" date="2015" name="Genome Announc.">
        <title>Draft Genome Sequence of Tolypothrix boutellei Strain VB521301.</title>
        <authorList>
            <person name="Chandrababunaidu M.M."/>
            <person name="Singh D."/>
            <person name="Sen D."/>
            <person name="Bhan S."/>
            <person name="Das S."/>
            <person name="Gupta A."/>
            <person name="Adhikary S.P."/>
            <person name="Tripathy S."/>
        </authorList>
    </citation>
    <scope>NUCLEOTIDE SEQUENCE</scope>
    <source>
        <strain evidence="1">VB521301</strain>
    </source>
</reference>
<organism evidence="1 2">
    <name type="scientific">Tolypothrix bouteillei VB521301</name>
    <dbReference type="NCBI Taxonomy" id="1479485"/>
    <lineage>
        <taxon>Bacteria</taxon>
        <taxon>Bacillati</taxon>
        <taxon>Cyanobacteriota</taxon>
        <taxon>Cyanophyceae</taxon>
        <taxon>Nostocales</taxon>
        <taxon>Tolypothrichaceae</taxon>
        <taxon>Tolypothrix</taxon>
    </lineage>
</organism>
<evidence type="ECO:0000313" key="1">
    <source>
        <dbReference type="EMBL" id="KAF3885138.1"/>
    </source>
</evidence>
<comment type="caution">
    <text evidence="1">The sequence shown here is derived from an EMBL/GenBank/DDBJ whole genome shotgun (WGS) entry which is preliminary data.</text>
</comment>
<sequence>MISNESNSNDNFHVDGIQLRIRETNLIVLAIPEKRYNSNSFIDISVDLINNTSNPFHLNPKETLITEVLTLDGQAMQGEMAPDELVYRGKEDVHSQSSFGFRLSQFISNLIHWFWKIPKRTFEPQLVNSRQGRTVTLTLKLFWKSNLLQLQVTNSPSYSPIIFSLLDKSWSFKALQPNTYQLRFLWGIPPSDGEFSSDSETTQGISAGQLATQFVNFALIKPTGADRSAVEVDGIRFETLMPERVLTLPEKKRGIQTLLQIGIRITNNTPIPVRFDLFHTLIPQLMGADNQVYLRRYFRRGTKEPLESDFISVMPQESTTLFSHASFSWRKHDQFTLTIVAKDGGCWNFNALSVGIYQIQMVYNDKYATQEIYDQEGLNTNLIENLWTGIVCTPQVEFCLVR</sequence>
<evidence type="ECO:0000313" key="2">
    <source>
        <dbReference type="Proteomes" id="UP000029738"/>
    </source>
</evidence>
<gene>
    <name evidence="1" type="ORF">DA73_0400006405</name>
</gene>
<dbReference type="EMBL" id="JHEG04000001">
    <property type="protein sequence ID" value="KAF3885138.1"/>
    <property type="molecule type" value="Genomic_DNA"/>
</dbReference>
<dbReference type="RefSeq" id="WP_050046360.1">
    <property type="nucleotide sequence ID" value="NZ_JHEG04000001.1"/>
</dbReference>
<proteinExistence type="predicted"/>
<dbReference type="OrthoDB" id="459685at2"/>
<name>A0A8S9SZ55_9CYAN</name>
<dbReference type="AlphaFoldDB" id="A0A8S9SZ55"/>